<dbReference type="STRING" id="946078.GA0070622_2858"/>
<protein>
    <submittedName>
        <fullName evidence="3">Glycogen debranching enzyme (Alpha-1,6-glucosidase)</fullName>
    </submittedName>
</protein>
<dbReference type="Gene3D" id="1.50.10.10">
    <property type="match status" value="1"/>
</dbReference>
<reference evidence="4" key="1">
    <citation type="submission" date="2016-06" db="EMBL/GenBank/DDBJ databases">
        <authorList>
            <person name="Varghese N."/>
            <person name="Submissions Spin"/>
        </authorList>
    </citation>
    <scope>NUCLEOTIDE SEQUENCE [LARGE SCALE GENOMIC DNA]</scope>
    <source>
        <strain evidence="4">DSM 45794</strain>
    </source>
</reference>
<name>A0A1A9BA40_9ACTN</name>
<organism evidence="3 4">
    <name type="scientific">Micromonospora sediminicola</name>
    <dbReference type="NCBI Taxonomy" id="946078"/>
    <lineage>
        <taxon>Bacteria</taxon>
        <taxon>Bacillati</taxon>
        <taxon>Actinomycetota</taxon>
        <taxon>Actinomycetes</taxon>
        <taxon>Micromonosporales</taxon>
        <taxon>Micromonosporaceae</taxon>
        <taxon>Micromonospora</taxon>
    </lineage>
</organism>
<dbReference type="InterPro" id="IPR012341">
    <property type="entry name" value="6hp_glycosidase-like_sf"/>
</dbReference>
<feature type="domain" description="Putative glycogen debranching enzyme N-terminal" evidence="1">
    <location>
        <begin position="14"/>
        <end position="196"/>
    </location>
</feature>
<evidence type="ECO:0000259" key="1">
    <source>
        <dbReference type="Pfam" id="PF14742"/>
    </source>
</evidence>
<dbReference type="EMBL" id="FLRH01000003">
    <property type="protein sequence ID" value="SBT65844.1"/>
    <property type="molecule type" value="Genomic_DNA"/>
</dbReference>
<sequence>MPPELGPDSIAVLSGPTFMYSDSVGDVPPGTIGGLVHLDTRLLSGWLLTVNGGRLLVLRSQTLQHYSAQFVLTNSHLPGLPTDSLGVRRLRYIGDGFRERIELVSFRTEPVGIEVRLSVEADFADLFEVKSGVRDRSARIDRRRNASGAALVFAYANGDFTAETAVRTSIPPDRVEGNDLIWQLDLAPRQIWQLDLHVPLPPGLGVVEPVRGDIAEVIHGRVDDPLRRWVDDRARVRSDNPMLERVLGRSREDLGALRLDMEIKGQQIMLPGAGLPWFLTVFGRDTLITAYQTLVAGPALARGALLALARLQGTRCDDFTDEEPGKILHEFRSGELTRTGVKPYNPNYGTADATQLWLILLSEYWRWTRDDDTVRHLRDNALAALRWIDTYGDRDGDGYVEYGTRSPEGLGNQCWRDSPDGVCFSDGKIPFLPIATCDLQGYTYDAKMRLAELADGPLGDPALAVRLRADAAALFERFNRDFWIEERGGYYAVGLDGDKNRINSKTSNMGHLLWSGIVPADRAEQVVRQLMSPDMFSGWGIRTLSREERRYNALGYHLGTVWPHDNSIAALGMARYGFRNEVNRISLAMFEAAEQFGHRLPEALSGYARELMLFAVPYPTACSPQAWASGAPLALLRAMLDLHPVDGRLTLDPDIPEEFGRMTAERVRAFGHCWTIEAVGRTGYIRLEDV</sequence>
<dbReference type="InterPro" id="IPR054491">
    <property type="entry name" value="MGH1-like_GH"/>
</dbReference>
<evidence type="ECO:0000313" key="4">
    <source>
        <dbReference type="Proteomes" id="UP000199558"/>
    </source>
</evidence>
<feature type="domain" description="Mannosylglycerate hydrolase MGH1-like glycoside hydrolase" evidence="2">
    <location>
        <begin position="363"/>
        <end position="595"/>
    </location>
</feature>
<dbReference type="InterPro" id="IPR008928">
    <property type="entry name" value="6-hairpin_glycosidase_sf"/>
</dbReference>
<dbReference type="InterPro" id="IPR032856">
    <property type="entry name" value="GDE_N_bis"/>
</dbReference>
<dbReference type="SUPFAM" id="SSF48208">
    <property type="entry name" value="Six-hairpin glycosidases"/>
    <property type="match status" value="1"/>
</dbReference>
<evidence type="ECO:0000313" key="3">
    <source>
        <dbReference type="EMBL" id="SBT65844.1"/>
    </source>
</evidence>
<dbReference type="GO" id="GO:0005975">
    <property type="term" value="P:carbohydrate metabolic process"/>
    <property type="evidence" value="ECO:0007669"/>
    <property type="project" value="InterPro"/>
</dbReference>
<evidence type="ECO:0000259" key="2">
    <source>
        <dbReference type="Pfam" id="PF22422"/>
    </source>
</evidence>
<dbReference type="Pfam" id="PF22422">
    <property type="entry name" value="MGH1-like_GH"/>
    <property type="match status" value="1"/>
</dbReference>
<dbReference type="RefSeq" id="WP_245666268.1">
    <property type="nucleotide sequence ID" value="NZ_FLRH01000003.1"/>
</dbReference>
<gene>
    <name evidence="3" type="ORF">GA0070622_2858</name>
</gene>
<dbReference type="Proteomes" id="UP000199558">
    <property type="component" value="Unassembled WGS sequence"/>
</dbReference>
<accession>A0A1A9BA40</accession>
<proteinExistence type="predicted"/>
<keyword evidence="4" id="KW-1185">Reference proteome</keyword>
<dbReference type="AlphaFoldDB" id="A0A1A9BA40"/>
<dbReference type="Pfam" id="PF14742">
    <property type="entry name" value="GDE_N_bis"/>
    <property type="match status" value="1"/>
</dbReference>